<feature type="domain" description="PD-(D/E)XK endonuclease-like" evidence="1">
    <location>
        <begin position="619"/>
        <end position="891"/>
    </location>
</feature>
<keyword evidence="3" id="KW-1185">Reference proteome</keyword>
<dbReference type="InterPro" id="IPR011604">
    <property type="entry name" value="PDDEXK-like_dom_sf"/>
</dbReference>
<sequence>MLPLGGNIEMDVVFGLWADGGSSPDHGGEGPGALGQPVVGPVGLLDILETAVGLGGPRRPQVVRIAAFQSTLEALEGDYFWSRSLAMDPWATARTLLGWRDELVGLGWRGDATWSGERLTQLAIASTSATDLAPGLADRIAAILAKLGGSTTSPITRLRLIDSAHLLPSPLRRVVERLRALGCIVEDVGISTAAAPATSLGRLQRWIVDGIVPEPGADGSVTLAASASEPLAAEVLGQWFAGQDGDVALVAQEGDTDLLDHGLSAIGQPRAGRSRSSIHRGSLQLLLLAFRGSWAPFDPQALMELLIFPASPIAPRAARRLASALEQAPGRGGPEWIEAWEAIGTAERKYAAGDADALAAVEPRLARWREWTEPEMADAASGMPLAQALGICERVTAWAVRRYAATGDLLYASTSTLSGEVRAALAALGRDLVPRLLVERVIDQALDLGHPNPGSQAEAARWRSVPHPGAIWAPRDAVVWWNFSTTREGASRSPWTEAERQELAAAGCPADDVTLAARAASAAWERSVMNARERIVFVSGGPGCEADEMAHPLAHRLKPALDRVASRVALEAALRGPTLELAGTTIGRRAIEPRALPVAQFAWPVPSGFSARVADTVESATSLENLFSCQLMWALRHVARLRPGRVRSIPDANQLLGNLAHAIAREVFAPGDPPGLAEAEQHAAALLEGRIDQLAAPLRHPEFAEELNSARRRLPAAMASLASCLSENGLTVEATEQQVSGTFETLLAMQGSVDLVARDRSGNAVIVDLKWTRSDRSRVDELAKGRAVQLATYGALVSGGGPYRAGYFLLNQRQFLTLVGSGLVGRPIEGARSFPDTWAAILAGWRTWRAGAEAGTILATGVQGVEDSIPAELGITRDVHCGWCDYATLCRVRGLA</sequence>
<dbReference type="Pfam" id="PF12705">
    <property type="entry name" value="PDDEXK_1"/>
    <property type="match status" value="1"/>
</dbReference>
<dbReference type="EMBL" id="JACHNY010000001">
    <property type="protein sequence ID" value="MBB4616736.1"/>
    <property type="molecule type" value="Genomic_DNA"/>
</dbReference>
<dbReference type="Gene3D" id="3.90.320.10">
    <property type="match status" value="1"/>
</dbReference>
<dbReference type="AlphaFoldDB" id="A0A7W7AH25"/>
<accession>A0A7W7AH25</accession>
<evidence type="ECO:0000313" key="2">
    <source>
        <dbReference type="EMBL" id="MBB4616736.1"/>
    </source>
</evidence>
<comment type="caution">
    <text evidence="2">The sequence shown here is derived from an EMBL/GenBank/DDBJ whole genome shotgun (WGS) entry which is preliminary data.</text>
</comment>
<reference evidence="2 3" key="1">
    <citation type="submission" date="2020-08" db="EMBL/GenBank/DDBJ databases">
        <title>Genomic Encyclopedia of Type Strains, Phase IV (KMG-IV): sequencing the most valuable type-strain genomes for metagenomic binning, comparative biology and taxonomic classification.</title>
        <authorList>
            <person name="Goeker M."/>
        </authorList>
    </citation>
    <scope>NUCLEOTIDE SEQUENCE [LARGE SCALE GENOMIC DNA]</scope>
    <source>
        <strain evidence="2 3">DSM 15867</strain>
    </source>
</reference>
<gene>
    <name evidence="2" type="ORF">GGQ96_000842</name>
</gene>
<proteinExistence type="predicted"/>
<organism evidence="2 3">
    <name type="scientific">Sphingomonas abaci</name>
    <dbReference type="NCBI Taxonomy" id="237611"/>
    <lineage>
        <taxon>Bacteria</taxon>
        <taxon>Pseudomonadati</taxon>
        <taxon>Pseudomonadota</taxon>
        <taxon>Alphaproteobacteria</taxon>
        <taxon>Sphingomonadales</taxon>
        <taxon>Sphingomonadaceae</taxon>
        <taxon>Sphingomonas</taxon>
    </lineage>
</organism>
<dbReference type="RefSeq" id="WP_184111770.1">
    <property type="nucleotide sequence ID" value="NZ_JACHNY010000001.1"/>
</dbReference>
<name>A0A7W7AH25_9SPHN</name>
<dbReference type="InterPro" id="IPR038726">
    <property type="entry name" value="PDDEXK_AddAB-type"/>
</dbReference>
<evidence type="ECO:0000259" key="1">
    <source>
        <dbReference type="Pfam" id="PF12705"/>
    </source>
</evidence>
<evidence type="ECO:0000313" key="3">
    <source>
        <dbReference type="Proteomes" id="UP000574769"/>
    </source>
</evidence>
<protein>
    <recommendedName>
        <fullName evidence="1">PD-(D/E)XK endonuclease-like domain-containing protein</fullName>
    </recommendedName>
</protein>
<dbReference type="Proteomes" id="UP000574769">
    <property type="component" value="Unassembled WGS sequence"/>
</dbReference>